<comment type="subcellular location">
    <subcellularLocation>
        <location evidence="1">Cytoplasm</location>
    </subcellularLocation>
</comment>
<evidence type="ECO:0000256" key="2">
    <source>
        <dbReference type="ARBA" id="ARBA00007665"/>
    </source>
</evidence>
<organism evidence="8">
    <name type="scientific">Octopus bimaculoides</name>
    <name type="common">California two-spotted octopus</name>
    <dbReference type="NCBI Taxonomy" id="37653"/>
    <lineage>
        <taxon>Eukaryota</taxon>
        <taxon>Metazoa</taxon>
        <taxon>Spiralia</taxon>
        <taxon>Lophotrochozoa</taxon>
        <taxon>Mollusca</taxon>
        <taxon>Cephalopoda</taxon>
        <taxon>Coleoidea</taxon>
        <taxon>Octopodiformes</taxon>
        <taxon>Octopoda</taxon>
        <taxon>Incirrata</taxon>
        <taxon>Octopodidae</taxon>
        <taxon>Octopus</taxon>
    </lineage>
</organism>
<keyword evidence="6" id="KW-0346">Stress response</keyword>
<evidence type="ECO:0000256" key="6">
    <source>
        <dbReference type="ARBA" id="ARBA00023016"/>
    </source>
</evidence>
<evidence type="ECO:0000313" key="8">
    <source>
        <dbReference type="EMBL" id="KOF64181.1"/>
    </source>
</evidence>
<evidence type="ECO:0000256" key="4">
    <source>
        <dbReference type="ARBA" id="ARBA00022491"/>
    </source>
</evidence>
<gene>
    <name evidence="8" type="ORF">OCBIM_22017698mg</name>
</gene>
<evidence type="ECO:0000256" key="3">
    <source>
        <dbReference type="ARBA" id="ARBA00022490"/>
    </source>
</evidence>
<evidence type="ECO:0000256" key="5">
    <source>
        <dbReference type="ARBA" id="ARBA00022845"/>
    </source>
</evidence>
<dbReference type="GO" id="GO:0006446">
    <property type="term" value="P:regulation of translational initiation"/>
    <property type="evidence" value="ECO:0007669"/>
    <property type="project" value="TreeGrafter"/>
</dbReference>
<evidence type="ECO:0000259" key="7">
    <source>
        <dbReference type="PROSITE" id="PS50908"/>
    </source>
</evidence>
<dbReference type="InterPro" id="IPR006575">
    <property type="entry name" value="RWD_dom"/>
</dbReference>
<dbReference type="AlphaFoldDB" id="A0A0L8FJD8"/>
<accession>A0A0L8FJD8</accession>
<keyword evidence="5" id="KW-0810">Translation regulation</keyword>
<keyword evidence="3" id="KW-0963">Cytoplasm</keyword>
<feature type="domain" description="RWD" evidence="7">
    <location>
        <begin position="13"/>
        <end position="115"/>
    </location>
</feature>
<dbReference type="EMBL" id="KQ430417">
    <property type="protein sequence ID" value="KOF64180.1"/>
    <property type="molecule type" value="Genomic_DNA"/>
</dbReference>
<dbReference type="Gene3D" id="3.30.230.30">
    <property type="entry name" value="Impact, N-terminal domain"/>
    <property type="match status" value="1"/>
</dbReference>
<dbReference type="InterPro" id="IPR001498">
    <property type="entry name" value="Impact_N"/>
</dbReference>
<dbReference type="CDD" id="cd23821">
    <property type="entry name" value="RWD_IMPACT"/>
    <property type="match status" value="1"/>
</dbReference>
<dbReference type="PROSITE" id="PS50908">
    <property type="entry name" value="RWD"/>
    <property type="match status" value="1"/>
</dbReference>
<sequence>MDVIEDNLTRQVDEIEALTAIYGDDWRVVDSTSRIYSIQITDGQDDPKWKLGLQVQMPEDYPSVSPPQYQLSCPWIRGEERTQIENQLQEIYLDNLGECIIFKWVEEIRNILAQKTDGTPIHTYPDVQLKNVTLEEPEETKDFNFDIEADIEEDFVNTKNVEAVECPVIHHGEPMTEKRSTFQAHLAPVTHKCQVNMVMEKLLENKKVANATHNIMAYRILPGDSNIVIQGCDDDREVHAGSRLLHLLQIIEATNLIVVISRWFGGILLGPDRFKFINNCARQICDQHGYIKVKNENKHSRKSKKTK</sequence>
<dbReference type="InterPro" id="IPR023582">
    <property type="entry name" value="Impact"/>
</dbReference>
<dbReference type="Gene3D" id="3.10.110.10">
    <property type="entry name" value="Ubiquitin Conjugating Enzyme"/>
    <property type="match status" value="1"/>
</dbReference>
<dbReference type="InterPro" id="IPR016135">
    <property type="entry name" value="UBQ-conjugating_enzyme/RWD"/>
</dbReference>
<dbReference type="OrthoDB" id="69641at2759"/>
<dbReference type="PANTHER" id="PTHR16301:SF25">
    <property type="entry name" value="PROTEIN IMPACT"/>
    <property type="match status" value="1"/>
</dbReference>
<protein>
    <recommendedName>
        <fullName evidence="7">RWD domain-containing protein</fullName>
    </recommendedName>
</protein>
<dbReference type="EMBL" id="KQ430417">
    <property type="protein sequence ID" value="KOF64181.1"/>
    <property type="molecule type" value="Genomic_DNA"/>
</dbReference>
<dbReference type="SMART" id="SM00591">
    <property type="entry name" value="RWD"/>
    <property type="match status" value="1"/>
</dbReference>
<dbReference type="Pfam" id="PF01205">
    <property type="entry name" value="Impact_N"/>
    <property type="match status" value="1"/>
</dbReference>
<reference evidence="8" key="1">
    <citation type="submission" date="2015-07" db="EMBL/GenBank/DDBJ databases">
        <title>MeaNS - Measles Nucleotide Surveillance Program.</title>
        <authorList>
            <person name="Tran T."/>
            <person name="Druce J."/>
        </authorList>
    </citation>
    <scope>NUCLEOTIDE SEQUENCE</scope>
    <source>
        <strain evidence="8">UCB-OBI-ISO-001</strain>
        <tissue evidence="8">Gonad</tissue>
    </source>
</reference>
<dbReference type="Pfam" id="PF05773">
    <property type="entry name" value="RWD"/>
    <property type="match status" value="1"/>
</dbReference>
<proteinExistence type="inferred from homology"/>
<comment type="similarity">
    <text evidence="2">Belongs to the IMPACT family.</text>
</comment>
<name>A0A0L8FJD8_OCTBM</name>
<dbReference type="PANTHER" id="PTHR16301">
    <property type="entry name" value="IMPACT-RELATED"/>
    <property type="match status" value="1"/>
</dbReference>
<dbReference type="InterPro" id="IPR020568">
    <property type="entry name" value="Ribosomal_Su5_D2-typ_SF"/>
</dbReference>
<dbReference type="STRING" id="37653.A0A0L8FJD8"/>
<keyword evidence="4" id="KW-0678">Repressor</keyword>
<evidence type="ECO:0000256" key="1">
    <source>
        <dbReference type="ARBA" id="ARBA00004496"/>
    </source>
</evidence>
<dbReference type="SUPFAM" id="SSF54211">
    <property type="entry name" value="Ribosomal protein S5 domain 2-like"/>
    <property type="match status" value="1"/>
</dbReference>
<dbReference type="GO" id="GO:0005737">
    <property type="term" value="C:cytoplasm"/>
    <property type="evidence" value="ECO:0007669"/>
    <property type="project" value="UniProtKB-SubCell"/>
</dbReference>
<dbReference type="GO" id="GO:0140469">
    <property type="term" value="P:GCN2-mediated signaling"/>
    <property type="evidence" value="ECO:0007669"/>
    <property type="project" value="TreeGrafter"/>
</dbReference>
<dbReference type="SUPFAM" id="SSF54495">
    <property type="entry name" value="UBC-like"/>
    <property type="match status" value="1"/>
</dbReference>
<dbReference type="InterPro" id="IPR036956">
    <property type="entry name" value="Impact_N_sf"/>
</dbReference>